<sequence>MSFSRLLRKFSQPNLARSASPDTKSTPPADKSDKSPSRRQASEPIPTIPRPWRRKRPSTTDRSPPSRPTSIPSLPAKAQDPTTPDGGVREKPLPIPVSTSPGVFLTTFTVEPPPELIPDISSVPDKLREAWTTVRDDPTVTNATRGLNTIGDSAVVAQKTAAPFIPIAQATAAAIQQTDMAKAIKEGIDKFAEGMPLFMNALDELKNLHPFVGVVVLAFKTVYTLQQKRRDNDKKIISLYVGMRDMMGTLLILKDVENDKLIAPDGRSIEDRLKSLVDRTADDIKMCSNVCDTYMKKRLLAKVLLSPVWDAKLLDFVQLFASRRQDFEFELTIHTSQGVDKANVKLDAIGEATSALNEQMNVMKALFQQLVSPEQKQISDLLAAKGGMRALKDDDKVLLELEKAESKASGAPKVEVGRTRREQLKDTTLSADDSRKADELRRDILEDPNAAAEKNLIVFSRKFEAQKNQIIDELSLVVKRESDRVVRELKGGAHERILDKSIHELWTEMGWRGNVKTRHFVLALRDYYLEKLASGSENSFTTSATGIHCTPDPDAWAIKYVDVFRLQPILEAIDDDASGFITIGEMNRFSASRPVDWSMAHWVAFWAVGYKASIIDYANKIEDLFAKMEGVHNEVLPLNRQAVVKYFANVWEPVHTLVAAVLSLQAGQDDPEKFKSYVEAEETRLGNNLKAVDYIIDGTDTLTLITGVGRIEKTVFPLLYLFLKHHYEIMRIMRTKVLDASELWEGVKSISYVQDALRYRVDDLTNNFTQQKLDVEKQFQTFAYGMFKYINDPKALWSGDYVRNLDPRITPYDDANEDLNVNADDILKFPVSDEPSLDFWVYDGHSIDEVPSYDNVEPPLKDILGHWHGYFYDDAGVRETQWADSMMTFVLGPSDGEKDLKANGWCSRGRFTITGSWSNGENDVMQITFKMSFNVTFWNPVFFSGRFDPERDALTGVYDYSAELGGSTAVMEFRRIPPRYLTVYPNIKELSDNKSRVLWKFAISARRDDRTTMVALTVRYLFFGKPLDSEEFKRLTAAVQRLTAADACFYGSMSYRKRAYTLMHDKDGETFDTLDLCCAPESRCIDARITHRENLKGPHEPYHRLVKLRTMVVTRHFGRAYRLACAAFERVEGVCAKIAEASQQGLEEKEGKETGKDPQDELTQETTKTDIPPSSSDKPDDAPVTTDESKDGTEPEQAAAATPSQNDKSEVGPVAVDATKGEAEARSTVTEPPSKDDKPDDGPAAAAPSQDDKSEVGLIAVDATKDEAEGRPTVTGQPSKDDKSDDGPAAATPSQDDKSEVGPVAVDATKDEAEARSTVTEPPSKDDKPDDGPAAAAPSQDDKSEVGPITVDATKDEAESKPTEPPSKDDRPGDGPAPTDGEKKRVEVENNASQTNAQAQTPAQGQDGELPTCGKCHGSLSFPFWHCIFCEDNLFICDACDSEGVPELVRGSGKHTEEHHLIRCLAAAKGDDADPATEQRLISIESRLDSMQTRFDDLGGRIGDLSIRIDNIEQLLHNLPGLVEAALRGGLTP</sequence>
<reference evidence="1" key="1">
    <citation type="submission" date="2021-03" db="EMBL/GenBank/DDBJ databases">
        <title>Evolutionary priming and transition to the ectomycorrhizal habit in an iconic lineage of mushroom-forming fungi: is preadaptation a requirement?</title>
        <authorList>
            <consortium name="DOE Joint Genome Institute"/>
            <person name="Looney B.P."/>
            <person name="Miyauchi S."/>
            <person name="Morin E."/>
            <person name="Drula E."/>
            <person name="Courty P.E."/>
            <person name="Chicoki N."/>
            <person name="Fauchery L."/>
            <person name="Kohler A."/>
            <person name="Kuo A."/>
            <person name="LaButti K."/>
            <person name="Pangilinan J."/>
            <person name="Lipzen A."/>
            <person name="Riley R."/>
            <person name="Andreopoulos W."/>
            <person name="He G."/>
            <person name="Johnson J."/>
            <person name="Barry K.W."/>
            <person name="Grigoriev I.V."/>
            <person name="Nagy L."/>
            <person name="Hibbett D."/>
            <person name="Henrissat B."/>
            <person name="Matheny P.B."/>
            <person name="Labbe J."/>
            <person name="Martin A.F."/>
        </authorList>
    </citation>
    <scope>NUCLEOTIDE SEQUENCE</scope>
    <source>
        <strain evidence="1">BPL698</strain>
    </source>
</reference>
<name>A0ACC0U4P5_9AGAM</name>
<keyword evidence="2" id="KW-1185">Reference proteome</keyword>
<comment type="caution">
    <text evidence="1">The sequence shown here is derived from an EMBL/GenBank/DDBJ whole genome shotgun (WGS) entry which is preliminary data.</text>
</comment>
<gene>
    <name evidence="1" type="ORF">F5148DRAFT_1319736</name>
</gene>
<evidence type="ECO:0000313" key="2">
    <source>
        <dbReference type="Proteomes" id="UP001207468"/>
    </source>
</evidence>
<evidence type="ECO:0000313" key="1">
    <source>
        <dbReference type="EMBL" id="KAI9459301.1"/>
    </source>
</evidence>
<dbReference type="Proteomes" id="UP001207468">
    <property type="component" value="Unassembled WGS sequence"/>
</dbReference>
<accession>A0ACC0U4P5</accession>
<organism evidence="1 2">
    <name type="scientific">Russula earlei</name>
    <dbReference type="NCBI Taxonomy" id="71964"/>
    <lineage>
        <taxon>Eukaryota</taxon>
        <taxon>Fungi</taxon>
        <taxon>Dikarya</taxon>
        <taxon>Basidiomycota</taxon>
        <taxon>Agaricomycotina</taxon>
        <taxon>Agaricomycetes</taxon>
        <taxon>Russulales</taxon>
        <taxon>Russulaceae</taxon>
        <taxon>Russula</taxon>
    </lineage>
</organism>
<protein>
    <submittedName>
        <fullName evidence="1">Uncharacterized protein</fullName>
    </submittedName>
</protein>
<proteinExistence type="predicted"/>
<dbReference type="EMBL" id="JAGFNK010000201">
    <property type="protein sequence ID" value="KAI9459301.1"/>
    <property type="molecule type" value="Genomic_DNA"/>
</dbReference>